<accession>A0ABW5V4U1</accession>
<gene>
    <name evidence="2" type="ORF">ACFSUO_08445</name>
</gene>
<reference evidence="3" key="1">
    <citation type="journal article" date="2019" name="Int. J. Syst. Evol. Microbiol.">
        <title>The Global Catalogue of Microorganisms (GCM) 10K type strain sequencing project: providing services to taxonomists for standard genome sequencing and annotation.</title>
        <authorList>
            <consortium name="The Broad Institute Genomics Platform"/>
            <consortium name="The Broad Institute Genome Sequencing Center for Infectious Disease"/>
            <person name="Wu L."/>
            <person name="Ma J."/>
        </authorList>
    </citation>
    <scope>NUCLEOTIDE SEQUENCE [LARGE SCALE GENOMIC DNA]</scope>
    <source>
        <strain evidence="3">TISTR 1535</strain>
    </source>
</reference>
<keyword evidence="1" id="KW-0732">Signal</keyword>
<dbReference type="Pfam" id="PF08680">
    <property type="entry name" value="DUF1779"/>
    <property type="match status" value="1"/>
</dbReference>
<evidence type="ECO:0000256" key="1">
    <source>
        <dbReference type="SAM" id="SignalP"/>
    </source>
</evidence>
<sequence length="238" mass="26957">MRKMAFIISIFLVFVGNAVAASGQTNKMVDLASIVSDAGLEAESWQVTVKEEMDRETLNQYVDQLQAKDSYISSSKEGENSIKYLFEYGQNQEGISEYYQVVIPKNPVHQAEFVAVFKGKSWDGKVEETYRFRMNKVKDTYFSGSSTTFACLTAPIDGTMGSVYFFDKLKESMNLTLTQTQHDTVKKSSMEKIVYGHTPMWNEEIVMEKPMNVQMVLKDNESDKASLTIGTPILITEY</sequence>
<evidence type="ECO:0000313" key="3">
    <source>
        <dbReference type="Proteomes" id="UP001597502"/>
    </source>
</evidence>
<dbReference type="Proteomes" id="UP001597502">
    <property type="component" value="Unassembled WGS sequence"/>
</dbReference>
<keyword evidence="3" id="KW-1185">Reference proteome</keyword>
<feature type="signal peptide" evidence="1">
    <location>
        <begin position="1"/>
        <end position="20"/>
    </location>
</feature>
<dbReference type="Gene3D" id="3.30.360.40">
    <property type="entry name" value="YwmB-like"/>
    <property type="match status" value="1"/>
</dbReference>
<proteinExistence type="predicted"/>
<dbReference type="InterPro" id="IPR014794">
    <property type="entry name" value="DUF1779"/>
</dbReference>
<feature type="chain" id="PRO_5045930220" evidence="1">
    <location>
        <begin position="21"/>
        <end position="238"/>
    </location>
</feature>
<dbReference type="Gene3D" id="3.30.2030.10">
    <property type="entry name" value="YwmB-like"/>
    <property type="match status" value="1"/>
</dbReference>
<protein>
    <submittedName>
        <fullName evidence="2">YwmB family TATA-box binding protein</fullName>
    </submittedName>
</protein>
<name>A0ABW5V4U1_9BACI</name>
<comment type="caution">
    <text evidence="2">The sequence shown here is derived from an EMBL/GenBank/DDBJ whole genome shotgun (WGS) entry which is preliminary data.</text>
</comment>
<evidence type="ECO:0000313" key="2">
    <source>
        <dbReference type="EMBL" id="MFD2760996.1"/>
    </source>
</evidence>
<dbReference type="RefSeq" id="WP_382393034.1">
    <property type="nucleotide sequence ID" value="NZ_JBHUNA010000018.1"/>
</dbReference>
<dbReference type="EMBL" id="JBHUNA010000018">
    <property type="protein sequence ID" value="MFD2760996.1"/>
    <property type="molecule type" value="Genomic_DNA"/>
</dbReference>
<dbReference type="InterPro" id="IPR036209">
    <property type="entry name" value="YwmB-like_sf"/>
</dbReference>
<dbReference type="SUPFAM" id="SSF143842">
    <property type="entry name" value="YwmB-like"/>
    <property type="match status" value="1"/>
</dbReference>
<organism evidence="2 3">
    <name type="scientific">Lentibacillus juripiscarius</name>
    <dbReference type="NCBI Taxonomy" id="257446"/>
    <lineage>
        <taxon>Bacteria</taxon>
        <taxon>Bacillati</taxon>
        <taxon>Bacillota</taxon>
        <taxon>Bacilli</taxon>
        <taxon>Bacillales</taxon>
        <taxon>Bacillaceae</taxon>
        <taxon>Lentibacillus</taxon>
    </lineage>
</organism>